<dbReference type="Proteomes" id="UP000236959">
    <property type="component" value="Unassembled WGS sequence"/>
</dbReference>
<feature type="transmembrane region" description="Helical" evidence="3">
    <location>
        <begin position="25"/>
        <end position="47"/>
    </location>
</feature>
<organism evidence="4 5">
    <name type="scientific">Roseibium marinum</name>
    <dbReference type="NCBI Taxonomy" id="281252"/>
    <lineage>
        <taxon>Bacteria</taxon>
        <taxon>Pseudomonadati</taxon>
        <taxon>Pseudomonadota</taxon>
        <taxon>Alphaproteobacteria</taxon>
        <taxon>Hyphomicrobiales</taxon>
        <taxon>Stappiaceae</taxon>
        <taxon>Roseibium</taxon>
    </lineage>
</organism>
<name>A0A2S3UR98_9HYPH</name>
<feature type="compositionally biased region" description="Polar residues" evidence="2">
    <location>
        <begin position="272"/>
        <end position="281"/>
    </location>
</feature>
<gene>
    <name evidence="4" type="ORF">CLV41_107119</name>
</gene>
<reference evidence="4 5" key="1">
    <citation type="submission" date="2018-01" db="EMBL/GenBank/DDBJ databases">
        <title>Genomic Encyclopedia of Archaeal and Bacterial Type Strains, Phase II (KMG-II): from individual species to whole genera.</title>
        <authorList>
            <person name="Goeker M."/>
        </authorList>
    </citation>
    <scope>NUCLEOTIDE SEQUENCE [LARGE SCALE GENOMIC DNA]</scope>
    <source>
        <strain evidence="4 5">DSM 17023</strain>
    </source>
</reference>
<keyword evidence="3" id="KW-1133">Transmembrane helix</keyword>
<sequence>MYEPQPKLTVREMIRETFTPSRVGVLSWAFAAVIMGTVGLASFQFGGQAMLSSSKRMLTGTFTLPPGGDVSTTASIRSVGTSTPVEIMRMPATESYGDAAGLTRSQIEVLQRELVGLRRRLSALSEQNLTYSRRIAALEQEVAVTKLSGSAHSGSGDAMNPAEPGPGVIITKAAPETGRLQGGSGRATPAPVANAAPDRPEAAPESAPEAAMKARSMQAALREAQVSRPSPESVPRRISIYREQKPSASIPGVDINTQDPVRIVSLPDADGNPQTTGSIPPQSAGPAPEAFDATPTSTSPQPMVVAPSKPAGKFNGRGASQVNRSDFGAVIGHYETEAAAAAAWARFKEQNRDRVHDMHPLLTKRLDAKGGIALLVGPFANAADAAVACLHLLDVAALCHPTLFAGESLVTTAEFRGTAF</sequence>
<accession>A0A2S3UR98</accession>
<protein>
    <recommendedName>
        <fullName evidence="6">SPOR domain-containing protein</fullName>
    </recommendedName>
</protein>
<dbReference type="AlphaFoldDB" id="A0A2S3UR98"/>
<dbReference type="EMBL" id="PPCN01000007">
    <property type="protein sequence ID" value="POF30093.1"/>
    <property type="molecule type" value="Genomic_DNA"/>
</dbReference>
<comment type="caution">
    <text evidence="4">The sequence shown here is derived from an EMBL/GenBank/DDBJ whole genome shotgun (WGS) entry which is preliminary data.</text>
</comment>
<evidence type="ECO:0000256" key="1">
    <source>
        <dbReference type="SAM" id="Coils"/>
    </source>
</evidence>
<proteinExistence type="predicted"/>
<keyword evidence="1" id="KW-0175">Coiled coil</keyword>
<keyword evidence="5" id="KW-1185">Reference proteome</keyword>
<feature type="coiled-coil region" evidence="1">
    <location>
        <begin position="107"/>
        <end position="141"/>
    </location>
</feature>
<keyword evidence="3" id="KW-0472">Membrane</keyword>
<evidence type="ECO:0008006" key="6">
    <source>
        <dbReference type="Google" id="ProtNLM"/>
    </source>
</evidence>
<feature type="region of interest" description="Disordered" evidence="2">
    <location>
        <begin position="265"/>
        <end position="304"/>
    </location>
</feature>
<evidence type="ECO:0000313" key="4">
    <source>
        <dbReference type="EMBL" id="POF30093.1"/>
    </source>
</evidence>
<evidence type="ECO:0000256" key="2">
    <source>
        <dbReference type="SAM" id="MobiDB-lite"/>
    </source>
</evidence>
<keyword evidence="3" id="KW-0812">Transmembrane</keyword>
<dbReference type="OrthoDB" id="7674897at2"/>
<feature type="compositionally biased region" description="Low complexity" evidence="2">
    <location>
        <begin position="193"/>
        <end position="214"/>
    </location>
</feature>
<evidence type="ECO:0000256" key="3">
    <source>
        <dbReference type="SAM" id="Phobius"/>
    </source>
</evidence>
<evidence type="ECO:0000313" key="5">
    <source>
        <dbReference type="Proteomes" id="UP000236959"/>
    </source>
</evidence>
<feature type="region of interest" description="Disordered" evidence="2">
    <location>
        <begin position="177"/>
        <end position="235"/>
    </location>
</feature>
<dbReference type="RefSeq" id="WP_103223482.1">
    <property type="nucleotide sequence ID" value="NZ_PPCN01000007.1"/>
</dbReference>